<reference evidence="1" key="1">
    <citation type="submission" date="2020-03" db="EMBL/GenBank/DDBJ databases">
        <authorList>
            <person name="Weist P."/>
        </authorList>
    </citation>
    <scope>NUCLEOTIDE SEQUENCE</scope>
</reference>
<gene>
    <name evidence="1" type="ORF">PLEPLA_LOCUS25244</name>
</gene>
<accession>A0A9N7YRT0</accession>
<evidence type="ECO:0000313" key="2">
    <source>
        <dbReference type="Proteomes" id="UP001153269"/>
    </source>
</evidence>
<protein>
    <submittedName>
        <fullName evidence="1">Uncharacterized protein</fullName>
    </submittedName>
</protein>
<dbReference type="EMBL" id="CADEAL010002001">
    <property type="protein sequence ID" value="CAB1437222.1"/>
    <property type="molecule type" value="Genomic_DNA"/>
</dbReference>
<comment type="caution">
    <text evidence="1">The sequence shown here is derived from an EMBL/GenBank/DDBJ whole genome shotgun (WGS) entry which is preliminary data.</text>
</comment>
<proteinExistence type="predicted"/>
<name>A0A9N7YRT0_PLEPL</name>
<organism evidence="1 2">
    <name type="scientific">Pleuronectes platessa</name>
    <name type="common">European plaice</name>
    <dbReference type="NCBI Taxonomy" id="8262"/>
    <lineage>
        <taxon>Eukaryota</taxon>
        <taxon>Metazoa</taxon>
        <taxon>Chordata</taxon>
        <taxon>Craniata</taxon>
        <taxon>Vertebrata</taxon>
        <taxon>Euteleostomi</taxon>
        <taxon>Actinopterygii</taxon>
        <taxon>Neopterygii</taxon>
        <taxon>Teleostei</taxon>
        <taxon>Neoteleostei</taxon>
        <taxon>Acanthomorphata</taxon>
        <taxon>Carangaria</taxon>
        <taxon>Pleuronectiformes</taxon>
        <taxon>Pleuronectoidei</taxon>
        <taxon>Pleuronectidae</taxon>
        <taxon>Pleuronectes</taxon>
    </lineage>
</organism>
<dbReference type="Proteomes" id="UP001153269">
    <property type="component" value="Unassembled WGS sequence"/>
</dbReference>
<evidence type="ECO:0000313" key="1">
    <source>
        <dbReference type="EMBL" id="CAB1437222.1"/>
    </source>
</evidence>
<dbReference type="AlphaFoldDB" id="A0A9N7YRT0"/>
<sequence>MHHVREDNKNRPRTVCVLQPPGVSASAAQCSVQQAAIARHRIVMHNGHSRRRLMCPTLFITDHAGDSTSDGPPSSKQQVYGQEPTNPQLIACEQSKSGSHRAKQPTEETVELGFVTSSSQLWSGWRRQLIISQLASITAWDPGLAIKNQRTQGSRLNDPKISAGFTGSGFPPQPLDKSRLPSFAYSSGGIEFIKPGNNGTLSITVTIPRCGVNDSSVKQAKDLPAAPLFVSFSLSVHPFSRSDLKGTCFLPAYCHPKLNSGKQQQGWRVKCTAGGLSCLQAATGNNLRFRLALHLRMAVPVSPSQQNET</sequence>
<keyword evidence="2" id="KW-1185">Reference proteome</keyword>